<organism evidence="1 2">
    <name type="scientific">Desulfamplus magnetovallimortis</name>
    <dbReference type="NCBI Taxonomy" id="1246637"/>
    <lineage>
        <taxon>Bacteria</taxon>
        <taxon>Pseudomonadati</taxon>
        <taxon>Thermodesulfobacteriota</taxon>
        <taxon>Desulfobacteria</taxon>
        <taxon>Desulfobacterales</taxon>
        <taxon>Desulfobacteraceae</taxon>
        <taxon>Desulfamplus</taxon>
    </lineage>
</organism>
<dbReference type="OrthoDB" id="9815354at2"/>
<evidence type="ECO:0000313" key="2">
    <source>
        <dbReference type="Proteomes" id="UP000191931"/>
    </source>
</evidence>
<dbReference type="Proteomes" id="UP000191931">
    <property type="component" value="Unassembled WGS sequence"/>
</dbReference>
<dbReference type="EMBL" id="FWEV01000230">
    <property type="protein sequence ID" value="SLM31396.1"/>
    <property type="molecule type" value="Genomic_DNA"/>
</dbReference>
<sequence length="88" mass="9993">MSEFCGTAKKGSHYRSKYYKLKARRGAKKAIVAIAHRISKAIFNIIKNGDRFMDLGEDYLDGKNKQKAINRVKRTAQQLGFDLIPCEA</sequence>
<evidence type="ECO:0008006" key="3">
    <source>
        <dbReference type="Google" id="ProtNLM"/>
    </source>
</evidence>
<evidence type="ECO:0000313" key="1">
    <source>
        <dbReference type="EMBL" id="SLM31396.1"/>
    </source>
</evidence>
<dbReference type="RefSeq" id="WP_080810145.1">
    <property type="nucleotide sequence ID" value="NZ_LT828606.1"/>
</dbReference>
<accession>A0A1W1HG26</accession>
<dbReference type="STRING" id="1246637.MTBBW1_3050001"/>
<keyword evidence="2" id="KW-1185">Reference proteome</keyword>
<reference evidence="1 2" key="1">
    <citation type="submission" date="2017-03" db="EMBL/GenBank/DDBJ databases">
        <authorList>
            <person name="Afonso C.L."/>
            <person name="Miller P.J."/>
            <person name="Scott M.A."/>
            <person name="Spackman E."/>
            <person name="Goraichik I."/>
            <person name="Dimitrov K.M."/>
            <person name="Suarez D.L."/>
            <person name="Swayne D.E."/>
        </authorList>
    </citation>
    <scope>NUCLEOTIDE SEQUENCE [LARGE SCALE GENOMIC DNA]</scope>
    <source>
        <strain evidence="1">PRJEB14757</strain>
    </source>
</reference>
<gene>
    <name evidence="1" type="ORF">MTBBW1_3050001</name>
</gene>
<proteinExistence type="predicted"/>
<dbReference type="AlphaFoldDB" id="A0A1W1HG26"/>
<name>A0A1W1HG26_9BACT</name>
<protein>
    <recommendedName>
        <fullName evidence="3">Transposase</fullName>
    </recommendedName>
</protein>